<protein>
    <submittedName>
        <fullName evidence="1">4635_t:CDS:1</fullName>
    </submittedName>
</protein>
<name>A0ACA9R3T7_9GLOM</name>
<organism evidence="1 2">
    <name type="scientific">Dentiscutata heterogama</name>
    <dbReference type="NCBI Taxonomy" id="1316150"/>
    <lineage>
        <taxon>Eukaryota</taxon>
        <taxon>Fungi</taxon>
        <taxon>Fungi incertae sedis</taxon>
        <taxon>Mucoromycota</taxon>
        <taxon>Glomeromycotina</taxon>
        <taxon>Glomeromycetes</taxon>
        <taxon>Diversisporales</taxon>
        <taxon>Gigasporaceae</taxon>
        <taxon>Dentiscutata</taxon>
    </lineage>
</organism>
<reference evidence="1" key="1">
    <citation type="submission" date="2021-06" db="EMBL/GenBank/DDBJ databases">
        <authorList>
            <person name="Kallberg Y."/>
            <person name="Tangrot J."/>
            <person name="Rosling A."/>
        </authorList>
    </citation>
    <scope>NUCLEOTIDE SEQUENCE</scope>
    <source>
        <strain evidence="1">IL203A</strain>
    </source>
</reference>
<sequence length="111" mass="13277">LWLTSLFKNFHRISLDSLSDLLSDTEGRISMVSTSALESSDKERDYIMKLKHMAEMLNESEYQVQKLMEQEKFLKEEIRKLDRSEKRQNLNVEYLKNVVLKFFETNPVDRE</sequence>
<dbReference type="Proteomes" id="UP000789702">
    <property type="component" value="Unassembled WGS sequence"/>
</dbReference>
<comment type="caution">
    <text evidence="1">The sequence shown here is derived from an EMBL/GenBank/DDBJ whole genome shotgun (WGS) entry which is preliminary data.</text>
</comment>
<gene>
    <name evidence="1" type="ORF">DHETER_LOCUS16126</name>
</gene>
<feature type="non-terminal residue" evidence="1">
    <location>
        <position position="1"/>
    </location>
</feature>
<keyword evidence="2" id="KW-1185">Reference proteome</keyword>
<dbReference type="EMBL" id="CAJVPU010059913">
    <property type="protein sequence ID" value="CAG8776116.1"/>
    <property type="molecule type" value="Genomic_DNA"/>
</dbReference>
<accession>A0ACA9R3T7</accession>
<proteinExistence type="predicted"/>
<feature type="non-terminal residue" evidence="1">
    <location>
        <position position="111"/>
    </location>
</feature>
<evidence type="ECO:0000313" key="1">
    <source>
        <dbReference type="EMBL" id="CAG8776116.1"/>
    </source>
</evidence>
<evidence type="ECO:0000313" key="2">
    <source>
        <dbReference type="Proteomes" id="UP000789702"/>
    </source>
</evidence>